<dbReference type="EMBL" id="CP002026">
    <property type="protein sequence ID" value="ADH91323.1"/>
    <property type="molecule type" value="Genomic_DNA"/>
</dbReference>
<sequence>MSRILALQGAPREAIQAALAAFAARRRAEGWRVAGLIEVAAGPDGPGCAGQALLDLATGTLHPIGQDLGRHASACHLDSSGVAAACQSAINALAEGCDVLVLAKFGKLEAARSGLIDAFGHAMERDVPVLTSVAPSSMASWTAFEGGLARLAPPEADIVDAWWRAAAEPATPARPETAHENASPHHGLAVDPH</sequence>
<dbReference type="KEGG" id="sno:Snov_4053"/>
<proteinExistence type="predicted"/>
<dbReference type="InterPro" id="IPR018912">
    <property type="entry name" value="DUF2478"/>
</dbReference>
<dbReference type="AlphaFoldDB" id="D7A0K2"/>
<dbReference type="RefSeq" id="WP_013168824.1">
    <property type="nucleotide sequence ID" value="NC_014217.1"/>
</dbReference>
<evidence type="ECO:0000256" key="1">
    <source>
        <dbReference type="SAM" id="MobiDB-lite"/>
    </source>
</evidence>
<evidence type="ECO:0000313" key="2">
    <source>
        <dbReference type="EMBL" id="ADH91323.1"/>
    </source>
</evidence>
<dbReference type="eggNOG" id="COG1618">
    <property type="taxonomic scope" value="Bacteria"/>
</dbReference>
<dbReference type="STRING" id="639283.Snov_4053"/>
<keyword evidence="3" id="KW-1185">Reference proteome</keyword>
<dbReference type="Pfam" id="PF10649">
    <property type="entry name" value="DUF2478"/>
    <property type="match status" value="1"/>
</dbReference>
<accession>D7A0K2</accession>
<name>D7A0K2_ANCN5</name>
<protein>
    <recommendedName>
        <fullName evidence="4">DUF2478 domain-containing protein</fullName>
    </recommendedName>
</protein>
<feature type="region of interest" description="Disordered" evidence="1">
    <location>
        <begin position="169"/>
        <end position="193"/>
    </location>
</feature>
<gene>
    <name evidence="2" type="ordered locus">Snov_4053</name>
</gene>
<dbReference type="Proteomes" id="UP000006633">
    <property type="component" value="Chromosome"/>
</dbReference>
<evidence type="ECO:0008006" key="4">
    <source>
        <dbReference type="Google" id="ProtNLM"/>
    </source>
</evidence>
<organism evidence="2 3">
    <name type="scientific">Ancylobacter novellus (strain ATCC 8093 / DSM 506 / JCM 20403 / CCM 1077 / IAM 12100 / NBRC 12443 / NCIMB 10456)</name>
    <name type="common">Starkeya novella</name>
    <dbReference type="NCBI Taxonomy" id="639283"/>
    <lineage>
        <taxon>Bacteria</taxon>
        <taxon>Pseudomonadati</taxon>
        <taxon>Pseudomonadota</taxon>
        <taxon>Alphaproteobacteria</taxon>
        <taxon>Hyphomicrobiales</taxon>
        <taxon>Xanthobacteraceae</taxon>
        <taxon>Ancylobacter</taxon>
    </lineage>
</organism>
<evidence type="ECO:0000313" key="3">
    <source>
        <dbReference type="Proteomes" id="UP000006633"/>
    </source>
</evidence>
<dbReference type="OrthoDB" id="5918880at2"/>
<dbReference type="HOGENOM" id="CLU_106681_1_0_5"/>
<reference evidence="2 3" key="1">
    <citation type="journal article" date="2012" name="Stand. Genomic Sci.">
        <title>Complete genome sequence of the facultatively chemolithoautotrophic and methylotrophic alpha Proteobacterium Starkeya novella type strain (ATCC 8093(T)).</title>
        <authorList>
            <person name="Kappler U."/>
            <person name="Davenport K."/>
            <person name="Beatson S."/>
            <person name="Lucas S."/>
            <person name="Lapidus A."/>
            <person name="Copeland A."/>
            <person name="Berry K.W."/>
            <person name="Glavina Del Rio T."/>
            <person name="Hammon N."/>
            <person name="Dalin E."/>
            <person name="Tice H."/>
            <person name="Pitluck S."/>
            <person name="Richardson P."/>
            <person name="Bruce D."/>
            <person name="Goodwin L.A."/>
            <person name="Han C."/>
            <person name="Tapia R."/>
            <person name="Detter J.C."/>
            <person name="Chang Y.J."/>
            <person name="Jeffries C.D."/>
            <person name="Land M."/>
            <person name="Hauser L."/>
            <person name="Kyrpides N.C."/>
            <person name="Goker M."/>
            <person name="Ivanova N."/>
            <person name="Klenk H.P."/>
            <person name="Woyke T."/>
        </authorList>
    </citation>
    <scope>NUCLEOTIDE SEQUENCE [LARGE SCALE GENOMIC DNA]</scope>
    <source>
        <strain evidence="3">ATCC 8093 / DSM 506 / JCM 20403 / CCM 1077 / IAM 12100 / NBRC 12443 / NCIMB 10456</strain>
    </source>
</reference>